<protein>
    <submittedName>
        <fullName evidence="1">Uncharacterized protein</fullName>
    </submittedName>
</protein>
<dbReference type="AlphaFoldDB" id="A0A061RU65"/>
<proteinExistence type="predicted"/>
<dbReference type="EMBL" id="GBEZ01011726">
    <property type="protein sequence ID" value="JAC74086.1"/>
    <property type="molecule type" value="Transcribed_RNA"/>
</dbReference>
<sequence length="103" mass="11416">VEFEDGSAAVVEVKTVVDTDYAPETAPTLDDQSNGKKKKKSCIYVSCEKPYKRSAIFPWGKTAQLLDPSDKSSPKVVSTRAIKHVRELTQIAVGNRRDSRYPS</sequence>
<dbReference type="Gene3D" id="3.40.1350.60">
    <property type="match status" value="1"/>
</dbReference>
<reference evidence="1" key="1">
    <citation type="submission" date="2014-05" db="EMBL/GenBank/DDBJ databases">
        <title>The transcriptome of the halophilic microalga Tetraselmis sp. GSL018 isolated from the Great Salt Lake, Utah.</title>
        <authorList>
            <person name="Jinkerson R.E."/>
            <person name="D'Adamo S."/>
            <person name="Posewitz M.C."/>
        </authorList>
    </citation>
    <scope>NUCLEOTIDE SEQUENCE</scope>
    <source>
        <strain evidence="1">GSL018</strain>
    </source>
</reference>
<name>A0A061RU65_9CHLO</name>
<gene>
    <name evidence="1" type="ORF">TSPGSL018_26929</name>
</gene>
<accession>A0A061RU65</accession>
<evidence type="ECO:0000313" key="1">
    <source>
        <dbReference type="EMBL" id="JAC74086.1"/>
    </source>
</evidence>
<feature type="non-terminal residue" evidence="1">
    <location>
        <position position="103"/>
    </location>
</feature>
<feature type="non-terminal residue" evidence="1">
    <location>
        <position position="1"/>
    </location>
</feature>
<organism evidence="1">
    <name type="scientific">Tetraselmis sp. GSL018</name>
    <dbReference type="NCBI Taxonomy" id="582737"/>
    <lineage>
        <taxon>Eukaryota</taxon>
        <taxon>Viridiplantae</taxon>
        <taxon>Chlorophyta</taxon>
        <taxon>core chlorophytes</taxon>
        <taxon>Chlorodendrophyceae</taxon>
        <taxon>Chlorodendrales</taxon>
        <taxon>Chlorodendraceae</taxon>
        <taxon>Tetraselmis</taxon>
    </lineage>
</organism>